<protein>
    <submittedName>
        <fullName evidence="4">Carbohydrate/purine kinase domain-containing protein</fullName>
    </submittedName>
</protein>
<dbReference type="RefSeq" id="XP_020433658.1">
    <property type="nucleotide sequence ID" value="XM_020576409.1"/>
</dbReference>
<dbReference type="InParanoid" id="D3BAF4"/>
<keyword evidence="5" id="KW-1185">Reference proteome</keyword>
<dbReference type="Gene3D" id="3.40.1190.20">
    <property type="match status" value="1"/>
</dbReference>
<dbReference type="PANTHER" id="PTHR42774:SF3">
    <property type="entry name" value="KETOHEXOKINASE"/>
    <property type="match status" value="1"/>
</dbReference>
<dbReference type="GO" id="GO:0016301">
    <property type="term" value="F:kinase activity"/>
    <property type="evidence" value="ECO:0007669"/>
    <property type="project" value="UniProtKB-KW"/>
</dbReference>
<dbReference type="InterPro" id="IPR029056">
    <property type="entry name" value="Ribokinase-like"/>
</dbReference>
<dbReference type="GeneID" id="31361014"/>
<dbReference type="PANTHER" id="PTHR42774">
    <property type="entry name" value="PHOSPHOTRANSFERASE SYSTEM TRANSPORT PROTEIN"/>
    <property type="match status" value="1"/>
</dbReference>
<evidence type="ECO:0000259" key="3">
    <source>
        <dbReference type="Pfam" id="PF00294"/>
    </source>
</evidence>
<dbReference type="InterPro" id="IPR011611">
    <property type="entry name" value="PfkB_dom"/>
</dbReference>
<dbReference type="FunCoup" id="D3BAF4">
    <property type="interactions" value="93"/>
</dbReference>
<sequence>MRRGTMDVKVASNLSTYQVFWRCLHCNSNKRVLKDIYLEHISRYQAICNRHYNFQTGNAEASNIAITHSPPTVRFERNSLRIYIHNNNTLNFTKGSYTEVKKKCTLLGGEAANTLICLCQLVRDFKEYKLLKDNIEFQNNNDNNNNGYDLNSNLGEYKDVFIRFNSVPISDDQIGQRTLSLLSHRLGNESDYRGYLELRIPNLVSSELLSSPACDIFLTSDSERTMFGFGFESMNQYVGTVKDQLLELIHWSPDSWLTFDYNTSMISDHIIDRAIHTGVNLYVMDHVLPHEIQSMSTMRSAFFYQTSTDYLGKKGSIEITLGTLRELLTKYPKMFIIITDGANGLAAGGHFHTGLSTEPVYVQPFWRLAPKMIEPVVDSVGAGDSFRSGMLFSLLQGYSLTTCLDFACVAGALNTRYIGGNTRVPQRTEILDYIAQITQR</sequence>
<evidence type="ECO:0000256" key="1">
    <source>
        <dbReference type="ARBA" id="ARBA00022679"/>
    </source>
</evidence>
<dbReference type="PROSITE" id="PS00584">
    <property type="entry name" value="PFKB_KINASES_2"/>
    <property type="match status" value="1"/>
</dbReference>
<name>D3BAF4_HETP5</name>
<keyword evidence="2 4" id="KW-0418">Kinase</keyword>
<dbReference type="InterPro" id="IPR052562">
    <property type="entry name" value="Ketohexokinase-related"/>
</dbReference>
<accession>D3BAF4</accession>
<reference evidence="4 5" key="1">
    <citation type="journal article" date="2011" name="Genome Res.">
        <title>Phylogeny-wide analysis of social amoeba genomes highlights ancient origins for complex intercellular communication.</title>
        <authorList>
            <person name="Heidel A.J."/>
            <person name="Lawal H.M."/>
            <person name="Felder M."/>
            <person name="Schilde C."/>
            <person name="Helps N.R."/>
            <person name="Tunggal B."/>
            <person name="Rivero F."/>
            <person name="John U."/>
            <person name="Schleicher M."/>
            <person name="Eichinger L."/>
            <person name="Platzer M."/>
            <person name="Noegel A.A."/>
            <person name="Schaap P."/>
            <person name="Gloeckner G."/>
        </authorList>
    </citation>
    <scope>NUCLEOTIDE SEQUENCE [LARGE SCALE GENOMIC DNA]</scope>
    <source>
        <strain evidence="5">ATCC 26659 / Pp 5 / PN500</strain>
    </source>
</reference>
<dbReference type="Proteomes" id="UP000001396">
    <property type="component" value="Unassembled WGS sequence"/>
</dbReference>
<evidence type="ECO:0000313" key="5">
    <source>
        <dbReference type="Proteomes" id="UP000001396"/>
    </source>
</evidence>
<feature type="domain" description="Carbohydrate kinase PfkB" evidence="3">
    <location>
        <begin position="319"/>
        <end position="426"/>
    </location>
</feature>
<dbReference type="EMBL" id="ADBJ01000025">
    <property type="protein sequence ID" value="EFA81541.1"/>
    <property type="molecule type" value="Genomic_DNA"/>
</dbReference>
<evidence type="ECO:0000313" key="4">
    <source>
        <dbReference type="EMBL" id="EFA81541.1"/>
    </source>
</evidence>
<keyword evidence="1" id="KW-0808">Transferase</keyword>
<organism evidence="4 5">
    <name type="scientific">Heterostelium pallidum (strain ATCC 26659 / Pp 5 / PN500)</name>
    <name type="common">Cellular slime mold</name>
    <name type="synonym">Polysphondylium pallidum</name>
    <dbReference type="NCBI Taxonomy" id="670386"/>
    <lineage>
        <taxon>Eukaryota</taxon>
        <taxon>Amoebozoa</taxon>
        <taxon>Evosea</taxon>
        <taxon>Eumycetozoa</taxon>
        <taxon>Dictyostelia</taxon>
        <taxon>Acytosteliales</taxon>
        <taxon>Acytosteliaceae</taxon>
        <taxon>Heterostelium</taxon>
    </lineage>
</organism>
<dbReference type="SUPFAM" id="SSF53613">
    <property type="entry name" value="Ribokinase-like"/>
    <property type="match status" value="1"/>
</dbReference>
<proteinExistence type="predicted"/>
<evidence type="ECO:0000256" key="2">
    <source>
        <dbReference type="ARBA" id="ARBA00022777"/>
    </source>
</evidence>
<dbReference type="InterPro" id="IPR002173">
    <property type="entry name" value="Carboh/pur_kinase_PfkB_CS"/>
</dbReference>
<comment type="caution">
    <text evidence="4">The sequence shown here is derived from an EMBL/GenBank/DDBJ whole genome shotgun (WGS) entry which is preliminary data.</text>
</comment>
<dbReference type="AlphaFoldDB" id="D3BAF4"/>
<dbReference type="OMA" id="KERTMFG"/>
<dbReference type="Pfam" id="PF00294">
    <property type="entry name" value="PfkB"/>
    <property type="match status" value="1"/>
</dbReference>
<dbReference type="STRING" id="670386.D3BAF4"/>
<gene>
    <name evidence="4" type="ORF">PPL_05530</name>
</gene>